<reference evidence="1 2" key="1">
    <citation type="submission" date="2012-02" db="EMBL/GenBank/DDBJ databases">
        <title>Complete genome sequence of Phycisphaera mikurensis NBRC 102666.</title>
        <authorList>
            <person name="Ankai A."/>
            <person name="Hosoyama A."/>
            <person name="Terui Y."/>
            <person name="Sekine M."/>
            <person name="Fukai R."/>
            <person name="Kato Y."/>
            <person name="Nakamura S."/>
            <person name="Yamada-Narita S."/>
            <person name="Kawakoshi A."/>
            <person name="Fukunaga Y."/>
            <person name="Yamazaki S."/>
            <person name="Fujita N."/>
        </authorList>
    </citation>
    <scope>NUCLEOTIDE SEQUENCE [LARGE SCALE GENOMIC DNA]</scope>
    <source>
        <strain evidence="2">NBRC 102666 / KCTC 22515 / FYK2301M01</strain>
    </source>
</reference>
<dbReference type="AlphaFoldDB" id="I0ICJ9"/>
<name>I0ICJ9_PHYMF</name>
<evidence type="ECO:0000313" key="2">
    <source>
        <dbReference type="Proteomes" id="UP000007881"/>
    </source>
</evidence>
<evidence type="ECO:0000313" key="1">
    <source>
        <dbReference type="EMBL" id="BAM02987.1"/>
    </source>
</evidence>
<dbReference type="EMBL" id="AP012338">
    <property type="protein sequence ID" value="BAM02987.1"/>
    <property type="molecule type" value="Genomic_DNA"/>
</dbReference>
<dbReference type="Proteomes" id="UP000007881">
    <property type="component" value="Chromosome"/>
</dbReference>
<gene>
    <name evidence="1" type="ordered locus">PSMK_08280</name>
</gene>
<protein>
    <submittedName>
        <fullName evidence="1">Uncharacterized protein</fullName>
    </submittedName>
</protein>
<keyword evidence="2" id="KW-1185">Reference proteome</keyword>
<sequence length="179" mass="18265">MSEDAETSKAAPPTAPAGRLAAAGGRAVIWGGVEEQAQLAALLRRRDLLPERVSSAPAAVLAVLRGGPPPAALILVQPNALPLADEVIEVLQQQPAATRCWSFEPAPAGPGGAGLLVPIEGPLRPSPCFRIGPPPVNPGPEAGTSPAWPPTGRTRLSREELAMLLGPTKTLRTPAGDAG</sequence>
<proteinExistence type="predicted"/>
<organism evidence="1 2">
    <name type="scientific">Phycisphaera mikurensis (strain NBRC 102666 / KCTC 22515 / FYK2301M01)</name>
    <dbReference type="NCBI Taxonomy" id="1142394"/>
    <lineage>
        <taxon>Bacteria</taxon>
        <taxon>Pseudomonadati</taxon>
        <taxon>Planctomycetota</taxon>
        <taxon>Phycisphaerae</taxon>
        <taxon>Phycisphaerales</taxon>
        <taxon>Phycisphaeraceae</taxon>
        <taxon>Phycisphaera</taxon>
    </lineage>
</organism>
<dbReference type="HOGENOM" id="CLU_1502134_0_0_0"/>
<dbReference type="KEGG" id="phm:PSMK_08280"/>
<accession>I0ICJ9</accession>
<dbReference type="STRING" id="1142394.PSMK_08280"/>
<dbReference type="RefSeq" id="WP_014436207.1">
    <property type="nucleotide sequence ID" value="NC_017080.1"/>
</dbReference>